<reference evidence="2 3" key="1">
    <citation type="submission" date="2019-05" db="EMBL/GenBank/DDBJ databases">
        <title>Another draft genome of Portunus trituberculatus and its Hox gene families provides insights of decapod evolution.</title>
        <authorList>
            <person name="Jeong J.-H."/>
            <person name="Song I."/>
            <person name="Kim S."/>
            <person name="Choi T."/>
            <person name="Kim D."/>
            <person name="Ryu S."/>
            <person name="Kim W."/>
        </authorList>
    </citation>
    <scope>NUCLEOTIDE SEQUENCE [LARGE SCALE GENOMIC DNA]</scope>
    <source>
        <tissue evidence="2">Muscle</tissue>
    </source>
</reference>
<dbReference type="EMBL" id="VSRR010001468">
    <property type="protein sequence ID" value="MPC25471.1"/>
    <property type="molecule type" value="Genomic_DNA"/>
</dbReference>
<gene>
    <name evidence="2" type="ORF">E2C01_018589</name>
</gene>
<evidence type="ECO:0000313" key="3">
    <source>
        <dbReference type="Proteomes" id="UP000324222"/>
    </source>
</evidence>
<protein>
    <submittedName>
        <fullName evidence="2">Uncharacterized protein</fullName>
    </submittedName>
</protein>
<dbReference type="Proteomes" id="UP000324222">
    <property type="component" value="Unassembled WGS sequence"/>
</dbReference>
<evidence type="ECO:0000313" key="2">
    <source>
        <dbReference type="EMBL" id="MPC25471.1"/>
    </source>
</evidence>
<name>A0A5B7DUU9_PORTR</name>
<comment type="caution">
    <text evidence="2">The sequence shown here is derived from an EMBL/GenBank/DDBJ whole genome shotgun (WGS) entry which is preliminary data.</text>
</comment>
<keyword evidence="3" id="KW-1185">Reference proteome</keyword>
<accession>A0A5B7DUU9</accession>
<evidence type="ECO:0000256" key="1">
    <source>
        <dbReference type="SAM" id="MobiDB-lite"/>
    </source>
</evidence>
<proteinExistence type="predicted"/>
<dbReference type="AlphaFoldDB" id="A0A5B7DUU9"/>
<feature type="region of interest" description="Disordered" evidence="1">
    <location>
        <begin position="1"/>
        <end position="27"/>
    </location>
</feature>
<sequence>MRHPGALRLLPPPLPTSQRPRPHQYHSPTPRLGLLLLFPPHFVYVLSQRIPQHNMAAASSFLTHTLLGSLKATGGSTSLAPNSRLPLSTLLLLRVEVKAVAVSELKSF</sequence>
<organism evidence="2 3">
    <name type="scientific">Portunus trituberculatus</name>
    <name type="common">Swimming crab</name>
    <name type="synonym">Neptunus trituberculatus</name>
    <dbReference type="NCBI Taxonomy" id="210409"/>
    <lineage>
        <taxon>Eukaryota</taxon>
        <taxon>Metazoa</taxon>
        <taxon>Ecdysozoa</taxon>
        <taxon>Arthropoda</taxon>
        <taxon>Crustacea</taxon>
        <taxon>Multicrustacea</taxon>
        <taxon>Malacostraca</taxon>
        <taxon>Eumalacostraca</taxon>
        <taxon>Eucarida</taxon>
        <taxon>Decapoda</taxon>
        <taxon>Pleocyemata</taxon>
        <taxon>Brachyura</taxon>
        <taxon>Eubrachyura</taxon>
        <taxon>Portunoidea</taxon>
        <taxon>Portunidae</taxon>
        <taxon>Portuninae</taxon>
        <taxon>Portunus</taxon>
    </lineage>
</organism>